<keyword evidence="11" id="KW-0408">Iron</keyword>
<keyword evidence="7" id="KW-0004">4Fe-4S</keyword>
<evidence type="ECO:0000256" key="6">
    <source>
        <dbReference type="ARBA" id="ARBA00022023"/>
    </source>
</evidence>
<reference evidence="16 17" key="1">
    <citation type="journal article" date="2015" name="Appl. Microbiol. Biotechnol.">
        <title>The consequence of an additional NADH dehydrogenase paralog on the growth of Gluconobacter oxydans DSM3504.</title>
        <authorList>
            <person name="Kostner D."/>
            <person name="Luchterhand B."/>
            <person name="Junker A."/>
            <person name="Volland S."/>
            <person name="Daniel R."/>
            <person name="Buchs J."/>
            <person name="Liebl W."/>
            <person name="Ehrenreich A."/>
        </authorList>
    </citation>
    <scope>NUCLEOTIDE SEQUENCE [LARGE SCALE GENOMIC DNA]</scope>
    <source>
        <strain evidence="16">DSM 3504</strain>
    </source>
</reference>
<dbReference type="Pfam" id="PF10576">
    <property type="entry name" value="EndIII_4Fe-2S"/>
    <property type="match status" value="1"/>
</dbReference>
<dbReference type="GO" id="GO:0006298">
    <property type="term" value="P:mismatch repair"/>
    <property type="evidence" value="ECO:0007669"/>
    <property type="project" value="TreeGrafter"/>
</dbReference>
<dbReference type="InterPro" id="IPR004036">
    <property type="entry name" value="Endonuclease-III-like_CS2"/>
</dbReference>
<dbReference type="InterPro" id="IPR000445">
    <property type="entry name" value="HhH_motif"/>
</dbReference>
<comment type="function">
    <text evidence="3">Adenine glycosylase active on G-A mispairs. MutY also corrects error-prone DNA synthesis past GO lesions which are due to the oxidatively damaged form of guanine: 7,8-dihydro-8-oxoguanine (8-oxo-dGTP).</text>
</comment>
<dbReference type="GO" id="GO:0034039">
    <property type="term" value="F:8-oxo-7,8-dihydroguanine DNA N-glycosylase activity"/>
    <property type="evidence" value="ECO:0007669"/>
    <property type="project" value="TreeGrafter"/>
</dbReference>
<dbReference type="AlphaFoldDB" id="A0A067Z3H7"/>
<gene>
    <name evidence="16" type="primary">mutY</name>
    <name evidence="16" type="ORF">GLS_c11530</name>
</gene>
<dbReference type="CDD" id="cd00056">
    <property type="entry name" value="ENDO3c"/>
    <property type="match status" value="1"/>
</dbReference>
<comment type="cofactor">
    <cofactor evidence="2">
        <name>[4Fe-4S] cluster</name>
        <dbReference type="ChEBI" id="CHEBI:49883"/>
    </cofactor>
</comment>
<dbReference type="InterPro" id="IPR003651">
    <property type="entry name" value="Endonuclease3_FeS-loop_motif"/>
</dbReference>
<dbReference type="GO" id="GO:0032357">
    <property type="term" value="F:oxidized purine DNA binding"/>
    <property type="evidence" value="ECO:0007669"/>
    <property type="project" value="TreeGrafter"/>
</dbReference>
<evidence type="ECO:0000256" key="10">
    <source>
        <dbReference type="ARBA" id="ARBA00022801"/>
    </source>
</evidence>
<keyword evidence="8" id="KW-0479">Metal-binding</keyword>
<evidence type="ECO:0000313" key="17">
    <source>
        <dbReference type="Proteomes" id="UP000031656"/>
    </source>
</evidence>
<name>A0A067Z3H7_GLUOY</name>
<evidence type="ECO:0000256" key="9">
    <source>
        <dbReference type="ARBA" id="ARBA00022763"/>
    </source>
</evidence>
<dbReference type="SMART" id="SM00478">
    <property type="entry name" value="ENDO3c"/>
    <property type="match status" value="1"/>
</dbReference>
<dbReference type="Pfam" id="PF00633">
    <property type="entry name" value="HHH"/>
    <property type="match status" value="1"/>
</dbReference>
<evidence type="ECO:0000256" key="3">
    <source>
        <dbReference type="ARBA" id="ARBA00002933"/>
    </source>
</evidence>
<evidence type="ECO:0000256" key="12">
    <source>
        <dbReference type="ARBA" id="ARBA00023014"/>
    </source>
</evidence>
<dbReference type="PANTHER" id="PTHR42944:SF1">
    <property type="entry name" value="ADENINE DNA GLYCOSYLASE"/>
    <property type="match status" value="1"/>
</dbReference>
<dbReference type="InterPro" id="IPR015797">
    <property type="entry name" value="NUDIX_hydrolase-like_dom_sf"/>
</dbReference>
<dbReference type="GO" id="GO:0051539">
    <property type="term" value="F:4 iron, 4 sulfur cluster binding"/>
    <property type="evidence" value="ECO:0007669"/>
    <property type="project" value="UniProtKB-KW"/>
</dbReference>
<dbReference type="Gene3D" id="3.90.79.10">
    <property type="entry name" value="Nucleoside Triphosphate Pyrophosphohydrolase"/>
    <property type="match status" value="1"/>
</dbReference>
<sequence>MAIGPEHASVSVPAERRRGSVCFARRGPTKSTQSIISRARTGGFFLKTGCVSACTKDPICFAPERRGFQFRSDGTQPSGSGAAFFRDVFRVGRLSEPQSFVISVPVTPDASALLRWYDHHRRVLPWRSLPGHRPDPYAVWLSEIMLQQTTVKAVIAYYERFLTHYPTVQDLAAAPLEDVLHLWAGLGYYARARNLHACAKRVSERGGFPDTVEELLTLPGIGAYTARAIAAIAFGRPVVPVDGNVERVTARLNAIEDPLPASRPLLARQAALLNDDPVAQSRPSDFAQALFDLGATICTPRSPACLTCPWQTSCIAHARGIAAQLPAKQPKQARPTRYGAHFLLHDNYGQILLRTRPPTGLLGSMDELPGTDWRSTPWRDEEALTHAPCLTHWVRRGEIRHVFTHFTLYLTVYEACLPQSHNAGIDSSFGTFRSAKRAALPGVMKKCLALTKQTPETR</sequence>
<dbReference type="Pfam" id="PF14815">
    <property type="entry name" value="NUDIX_4"/>
    <property type="match status" value="1"/>
</dbReference>
<comment type="similarity">
    <text evidence="4">Belongs to the Nth/MutY family.</text>
</comment>
<evidence type="ECO:0000256" key="7">
    <source>
        <dbReference type="ARBA" id="ARBA00022485"/>
    </source>
</evidence>
<dbReference type="CDD" id="cd03431">
    <property type="entry name" value="NUDIX_DNA_Glycosylase_C-MutY"/>
    <property type="match status" value="1"/>
</dbReference>
<dbReference type="InterPro" id="IPR044298">
    <property type="entry name" value="MIG/MutY"/>
</dbReference>
<dbReference type="GO" id="GO:0046872">
    <property type="term" value="F:metal ion binding"/>
    <property type="evidence" value="ECO:0007669"/>
    <property type="project" value="UniProtKB-KW"/>
</dbReference>
<dbReference type="EC" id="3.2.2.31" evidence="5"/>
<dbReference type="Gene3D" id="1.10.340.30">
    <property type="entry name" value="Hypothetical protein, domain 2"/>
    <property type="match status" value="1"/>
</dbReference>
<dbReference type="InterPro" id="IPR029119">
    <property type="entry name" value="MutY_C"/>
</dbReference>
<dbReference type="PANTHER" id="PTHR42944">
    <property type="entry name" value="ADENINE DNA GLYCOSYLASE"/>
    <property type="match status" value="1"/>
</dbReference>
<dbReference type="GO" id="GO:0035485">
    <property type="term" value="F:adenine/guanine mispair binding"/>
    <property type="evidence" value="ECO:0007669"/>
    <property type="project" value="TreeGrafter"/>
</dbReference>
<dbReference type="PROSITE" id="PS00764">
    <property type="entry name" value="ENDONUCLEASE_III_1"/>
    <property type="match status" value="1"/>
</dbReference>
<dbReference type="Pfam" id="PF00730">
    <property type="entry name" value="HhH-GPD"/>
    <property type="match status" value="1"/>
</dbReference>
<dbReference type="PROSITE" id="PS01155">
    <property type="entry name" value="ENDONUCLEASE_III_2"/>
    <property type="match status" value="1"/>
</dbReference>
<dbReference type="SUPFAM" id="SSF48150">
    <property type="entry name" value="DNA-glycosylase"/>
    <property type="match status" value="1"/>
</dbReference>
<dbReference type="InterPro" id="IPR004035">
    <property type="entry name" value="Endouclease-III_FeS-bd_BS"/>
</dbReference>
<evidence type="ECO:0000313" key="16">
    <source>
        <dbReference type="EMBL" id="AHK71058.1"/>
    </source>
</evidence>
<keyword evidence="14 16" id="KW-0326">Glycosidase</keyword>
<evidence type="ECO:0000256" key="8">
    <source>
        <dbReference type="ARBA" id="ARBA00022723"/>
    </source>
</evidence>
<evidence type="ECO:0000256" key="11">
    <source>
        <dbReference type="ARBA" id="ARBA00023004"/>
    </source>
</evidence>
<dbReference type="SUPFAM" id="SSF55811">
    <property type="entry name" value="Nudix"/>
    <property type="match status" value="1"/>
</dbReference>
<keyword evidence="9" id="KW-0227">DNA damage</keyword>
<proteinExistence type="inferred from homology"/>
<dbReference type="Gene3D" id="1.10.1670.10">
    <property type="entry name" value="Helix-hairpin-Helix base-excision DNA repair enzymes (C-terminal)"/>
    <property type="match status" value="1"/>
</dbReference>
<feature type="domain" description="HhH-GPD" evidence="15">
    <location>
        <begin position="145"/>
        <end position="296"/>
    </location>
</feature>
<dbReference type="KEGG" id="goy:GLS_c11530"/>
<evidence type="ECO:0000256" key="1">
    <source>
        <dbReference type="ARBA" id="ARBA00000843"/>
    </source>
</evidence>
<evidence type="ECO:0000256" key="2">
    <source>
        <dbReference type="ARBA" id="ARBA00001966"/>
    </source>
</evidence>
<accession>A0A067Z3H7</accession>
<evidence type="ECO:0000259" key="15">
    <source>
        <dbReference type="SMART" id="SM00478"/>
    </source>
</evidence>
<dbReference type="GO" id="GO:0006284">
    <property type="term" value="P:base-excision repair"/>
    <property type="evidence" value="ECO:0007669"/>
    <property type="project" value="InterPro"/>
</dbReference>
<evidence type="ECO:0000256" key="5">
    <source>
        <dbReference type="ARBA" id="ARBA00012045"/>
    </source>
</evidence>
<evidence type="ECO:0000256" key="13">
    <source>
        <dbReference type="ARBA" id="ARBA00023204"/>
    </source>
</evidence>
<dbReference type="EMBL" id="CP004373">
    <property type="protein sequence ID" value="AHK71058.1"/>
    <property type="molecule type" value="Genomic_DNA"/>
</dbReference>
<dbReference type="InterPro" id="IPR003265">
    <property type="entry name" value="HhH-GPD_domain"/>
</dbReference>
<dbReference type="Proteomes" id="UP000031656">
    <property type="component" value="Chromosome"/>
</dbReference>
<dbReference type="GO" id="GO:0000701">
    <property type="term" value="F:purine-specific mismatch base pair DNA N-glycosylase activity"/>
    <property type="evidence" value="ECO:0007669"/>
    <property type="project" value="UniProtKB-EC"/>
</dbReference>
<organism evidence="16 17">
    <name type="scientific">Gluconobacter oxydans DSM 3504</name>
    <dbReference type="NCBI Taxonomy" id="1288313"/>
    <lineage>
        <taxon>Bacteria</taxon>
        <taxon>Pseudomonadati</taxon>
        <taxon>Pseudomonadota</taxon>
        <taxon>Alphaproteobacteria</taxon>
        <taxon>Acetobacterales</taxon>
        <taxon>Acetobacteraceae</taxon>
        <taxon>Gluconobacter</taxon>
    </lineage>
</organism>
<protein>
    <recommendedName>
        <fullName evidence="6">Adenine DNA glycosylase</fullName>
        <ecNumber evidence="5">3.2.2.31</ecNumber>
    </recommendedName>
</protein>
<comment type="catalytic activity">
    <reaction evidence="1">
        <text>Hydrolyzes free adenine bases from 7,8-dihydro-8-oxoguanine:adenine mismatched double-stranded DNA, leaving an apurinic site.</text>
        <dbReference type="EC" id="3.2.2.31"/>
    </reaction>
</comment>
<evidence type="ECO:0000256" key="14">
    <source>
        <dbReference type="ARBA" id="ARBA00023295"/>
    </source>
</evidence>
<evidence type="ECO:0000256" key="4">
    <source>
        <dbReference type="ARBA" id="ARBA00008343"/>
    </source>
</evidence>
<dbReference type="InterPro" id="IPR023170">
    <property type="entry name" value="HhH_base_excis_C"/>
</dbReference>
<dbReference type="HOGENOM" id="CLU_012862_0_2_5"/>
<keyword evidence="10 16" id="KW-0378">Hydrolase</keyword>
<dbReference type="FunFam" id="1.10.340.30:FF:000002">
    <property type="entry name" value="Adenine DNA glycosylase"/>
    <property type="match status" value="1"/>
</dbReference>
<dbReference type="InterPro" id="IPR011257">
    <property type="entry name" value="DNA_glycosylase"/>
</dbReference>
<keyword evidence="13" id="KW-0234">DNA repair</keyword>
<keyword evidence="12" id="KW-0411">Iron-sulfur</keyword>